<accession>A0A2P8HF61</accession>
<dbReference type="Proteomes" id="UP000240971">
    <property type="component" value="Unassembled WGS sequence"/>
</dbReference>
<feature type="transmembrane region" description="Helical" evidence="1">
    <location>
        <begin position="6"/>
        <end position="24"/>
    </location>
</feature>
<organism evidence="2 3">
    <name type="scientific">Chitinophaga niastensis</name>
    <dbReference type="NCBI Taxonomy" id="536980"/>
    <lineage>
        <taxon>Bacteria</taxon>
        <taxon>Pseudomonadati</taxon>
        <taxon>Bacteroidota</taxon>
        <taxon>Chitinophagia</taxon>
        <taxon>Chitinophagales</taxon>
        <taxon>Chitinophagaceae</taxon>
        <taxon>Chitinophaga</taxon>
    </lineage>
</organism>
<proteinExistence type="predicted"/>
<reference evidence="2 3" key="1">
    <citation type="submission" date="2018-03" db="EMBL/GenBank/DDBJ databases">
        <title>Genomic Encyclopedia of Archaeal and Bacterial Type Strains, Phase II (KMG-II): from individual species to whole genera.</title>
        <authorList>
            <person name="Goeker M."/>
        </authorList>
    </citation>
    <scope>NUCLEOTIDE SEQUENCE [LARGE SCALE GENOMIC DNA]</scope>
    <source>
        <strain evidence="2 3">DSM 24859</strain>
    </source>
</reference>
<sequence>MHKNLLPFYWLLGLIIACDAPVVVDKANITHIEKIERETDVLPQTLKKEGSDNALTGNRVEEKIVLSILSFNGSPITKYFLYR</sequence>
<keyword evidence="1" id="KW-0812">Transmembrane</keyword>
<evidence type="ECO:0000256" key="1">
    <source>
        <dbReference type="SAM" id="Phobius"/>
    </source>
</evidence>
<gene>
    <name evidence="2" type="ORF">CLV51_105232</name>
</gene>
<evidence type="ECO:0000313" key="3">
    <source>
        <dbReference type="Proteomes" id="UP000240971"/>
    </source>
</evidence>
<dbReference type="AlphaFoldDB" id="A0A2P8HF61"/>
<protein>
    <submittedName>
        <fullName evidence="2">Uncharacterized protein</fullName>
    </submittedName>
</protein>
<keyword evidence="1" id="KW-1133">Transmembrane helix</keyword>
<dbReference type="EMBL" id="PYAW01000005">
    <property type="protein sequence ID" value="PSL44859.1"/>
    <property type="molecule type" value="Genomic_DNA"/>
</dbReference>
<keyword evidence="1" id="KW-0472">Membrane</keyword>
<evidence type="ECO:0000313" key="2">
    <source>
        <dbReference type="EMBL" id="PSL44859.1"/>
    </source>
</evidence>
<dbReference type="PROSITE" id="PS51257">
    <property type="entry name" value="PROKAR_LIPOPROTEIN"/>
    <property type="match status" value="1"/>
</dbReference>
<comment type="caution">
    <text evidence="2">The sequence shown here is derived from an EMBL/GenBank/DDBJ whole genome shotgun (WGS) entry which is preliminary data.</text>
</comment>
<dbReference type="RefSeq" id="WP_146151352.1">
    <property type="nucleotide sequence ID" value="NZ_PYAW01000005.1"/>
</dbReference>
<name>A0A2P8HF61_CHINA</name>
<keyword evidence="3" id="KW-1185">Reference proteome</keyword>